<keyword evidence="8" id="KW-0472">Membrane</keyword>
<keyword evidence="4" id="KW-0812">Transmembrane</keyword>
<keyword evidence="5 10" id="KW-0732">Signal</keyword>
<dbReference type="PRINTS" id="PR00182">
    <property type="entry name" value="ECOLNEIPORIN"/>
</dbReference>
<sequence>MEKIFKRTLLGAAVSLAAVSGAANAVEVGLNSDFKVEVYGVAAISVVNYNVGDNRDASTGAVIENESRIGFRADKDIIDDLNVFMQIESGYVDNTDWGQGGNPGGVLGFRDTFVGLQGDSWGKVRFGRMLTPMYEIIDWPFSNPGLGSVFDWGGVQATYDRQSNQVRYDSLNYGGFSFAASVGRDTGGSAFGGGNATRDSYFGGLNAKYTISKITFMGALETGTDFKGVKGDDNFAYIAGVDIALPAGFGLAAAYKHEEINADMKAGDKSQDSYSIIGQYWYDNIGFKLGYAANLDSEQGGIDMDDDMSTISGQLMMTVNGFVPYIRVAGRKAHRTDSAKVATNDTDIVTRVGIEYGF</sequence>
<dbReference type="CDD" id="cd00342">
    <property type="entry name" value="gram_neg_porins"/>
    <property type="match status" value="1"/>
</dbReference>
<name>A0A5Q0TEN7_9VIBR</name>
<dbReference type="GO" id="GO:0009279">
    <property type="term" value="C:cell outer membrane"/>
    <property type="evidence" value="ECO:0007669"/>
    <property type="project" value="UniProtKB-SubCell"/>
</dbReference>
<keyword evidence="3" id="KW-1134">Transmembrane beta strand</keyword>
<dbReference type="GO" id="GO:0015288">
    <property type="term" value="F:porin activity"/>
    <property type="evidence" value="ECO:0007669"/>
    <property type="project" value="UniProtKB-KW"/>
</dbReference>
<evidence type="ECO:0000256" key="8">
    <source>
        <dbReference type="ARBA" id="ARBA00023136"/>
    </source>
</evidence>
<keyword evidence="9" id="KW-0998">Cell outer membrane</keyword>
<dbReference type="RefSeq" id="WP_153447479.1">
    <property type="nucleotide sequence ID" value="NZ_CP045699.1"/>
</dbReference>
<evidence type="ECO:0000256" key="10">
    <source>
        <dbReference type="SAM" id="SignalP"/>
    </source>
</evidence>
<organism evidence="12 13">
    <name type="scientific">Vibrio algicola</name>
    <dbReference type="NCBI Taxonomy" id="2662262"/>
    <lineage>
        <taxon>Bacteria</taxon>
        <taxon>Pseudomonadati</taxon>
        <taxon>Pseudomonadota</taxon>
        <taxon>Gammaproteobacteria</taxon>
        <taxon>Vibrionales</taxon>
        <taxon>Vibrionaceae</taxon>
        <taxon>Vibrio</taxon>
    </lineage>
</organism>
<keyword evidence="6" id="KW-0406">Ion transport</keyword>
<evidence type="ECO:0000256" key="6">
    <source>
        <dbReference type="ARBA" id="ARBA00023065"/>
    </source>
</evidence>
<evidence type="ECO:0000256" key="9">
    <source>
        <dbReference type="ARBA" id="ARBA00023237"/>
    </source>
</evidence>
<dbReference type="GO" id="GO:0046930">
    <property type="term" value="C:pore complex"/>
    <property type="evidence" value="ECO:0007669"/>
    <property type="project" value="UniProtKB-KW"/>
</dbReference>
<dbReference type="InterPro" id="IPR002299">
    <property type="entry name" value="Porin_Neis"/>
</dbReference>
<dbReference type="InterPro" id="IPR050298">
    <property type="entry name" value="Gram-neg_bact_OMP"/>
</dbReference>
<dbReference type="Pfam" id="PF13609">
    <property type="entry name" value="Porin_4"/>
    <property type="match status" value="1"/>
</dbReference>
<dbReference type="Proteomes" id="UP000348942">
    <property type="component" value="Chromosome 1"/>
</dbReference>
<keyword evidence="2" id="KW-0813">Transport</keyword>
<dbReference type="SUPFAM" id="SSF56935">
    <property type="entry name" value="Porins"/>
    <property type="match status" value="1"/>
</dbReference>
<protein>
    <submittedName>
        <fullName evidence="12">Porin</fullName>
    </submittedName>
</protein>
<feature type="signal peptide" evidence="10">
    <location>
        <begin position="1"/>
        <end position="25"/>
    </location>
</feature>
<evidence type="ECO:0000313" key="12">
    <source>
        <dbReference type="EMBL" id="QGA65330.1"/>
    </source>
</evidence>
<dbReference type="GO" id="GO:0034220">
    <property type="term" value="P:monoatomic ion transmembrane transport"/>
    <property type="evidence" value="ECO:0007669"/>
    <property type="project" value="InterPro"/>
</dbReference>
<evidence type="ECO:0000256" key="5">
    <source>
        <dbReference type="ARBA" id="ARBA00022729"/>
    </source>
</evidence>
<dbReference type="PRINTS" id="PR00184">
    <property type="entry name" value="NEISSPPORIN"/>
</dbReference>
<reference evidence="12 13" key="1">
    <citation type="submission" date="2019-10" db="EMBL/GenBank/DDBJ databases">
        <title>Vibrio sp. nov., isolated from Coralline algae surface.</title>
        <authorList>
            <person name="Geng Y."/>
            <person name="Zhang X."/>
        </authorList>
    </citation>
    <scope>NUCLEOTIDE SEQUENCE [LARGE SCALE GENOMIC DNA]</scope>
    <source>
        <strain evidence="12 13">SM1977</strain>
    </source>
</reference>
<evidence type="ECO:0000256" key="7">
    <source>
        <dbReference type="ARBA" id="ARBA00023114"/>
    </source>
</evidence>
<keyword evidence="7" id="KW-0626">Porin</keyword>
<feature type="chain" id="PRO_5024390242" evidence="10">
    <location>
        <begin position="26"/>
        <end position="358"/>
    </location>
</feature>
<dbReference type="AlphaFoldDB" id="A0A5Q0TEN7"/>
<dbReference type="Gene3D" id="2.40.160.10">
    <property type="entry name" value="Porin"/>
    <property type="match status" value="1"/>
</dbReference>
<evidence type="ECO:0000259" key="11">
    <source>
        <dbReference type="Pfam" id="PF13609"/>
    </source>
</evidence>
<dbReference type="EMBL" id="CP045699">
    <property type="protein sequence ID" value="QGA65330.1"/>
    <property type="molecule type" value="Genomic_DNA"/>
</dbReference>
<evidence type="ECO:0000256" key="3">
    <source>
        <dbReference type="ARBA" id="ARBA00022452"/>
    </source>
</evidence>
<dbReference type="InterPro" id="IPR033900">
    <property type="entry name" value="Gram_neg_porin_domain"/>
</dbReference>
<dbReference type="PANTHER" id="PTHR34501">
    <property type="entry name" value="PROTEIN YDDL-RELATED"/>
    <property type="match status" value="1"/>
</dbReference>
<proteinExistence type="predicted"/>
<dbReference type="InterPro" id="IPR001702">
    <property type="entry name" value="Porin_Gram-ve"/>
</dbReference>
<evidence type="ECO:0000256" key="1">
    <source>
        <dbReference type="ARBA" id="ARBA00004571"/>
    </source>
</evidence>
<feature type="domain" description="Porin" evidence="11">
    <location>
        <begin position="12"/>
        <end position="311"/>
    </location>
</feature>
<keyword evidence="13" id="KW-1185">Reference proteome</keyword>
<dbReference type="InterPro" id="IPR023614">
    <property type="entry name" value="Porin_dom_sf"/>
</dbReference>
<accession>A0A5Q0TEN7</accession>
<evidence type="ECO:0000256" key="2">
    <source>
        <dbReference type="ARBA" id="ARBA00022448"/>
    </source>
</evidence>
<evidence type="ECO:0000256" key="4">
    <source>
        <dbReference type="ARBA" id="ARBA00022692"/>
    </source>
</evidence>
<evidence type="ECO:0000313" key="13">
    <source>
        <dbReference type="Proteomes" id="UP000348942"/>
    </source>
</evidence>
<gene>
    <name evidence="12" type="ORF">GFB47_07805</name>
</gene>
<comment type="subcellular location">
    <subcellularLocation>
        <location evidence="1">Cell outer membrane</location>
        <topology evidence="1">Multi-pass membrane protein</topology>
    </subcellularLocation>
</comment>
<dbReference type="PANTHER" id="PTHR34501:SF2">
    <property type="entry name" value="OUTER MEMBRANE PORIN F-RELATED"/>
    <property type="match status" value="1"/>
</dbReference>